<dbReference type="PANTHER" id="PTHR33116">
    <property type="entry name" value="REVERSE TRANSCRIPTASE ZINC-BINDING DOMAIN-CONTAINING PROTEIN-RELATED-RELATED"/>
    <property type="match status" value="1"/>
</dbReference>
<dbReference type="AlphaFoldDB" id="A0A9D5AWV0"/>
<proteinExistence type="predicted"/>
<dbReference type="PANTHER" id="PTHR33116:SF80">
    <property type="entry name" value="REVERSE TRANSCRIPTASE ZINC-BINDING DOMAIN-CONTAINING PROTEIN"/>
    <property type="match status" value="1"/>
</dbReference>
<dbReference type="Proteomes" id="UP001058974">
    <property type="component" value="Chromosome 4"/>
</dbReference>
<evidence type="ECO:0000313" key="2">
    <source>
        <dbReference type="Proteomes" id="UP001058974"/>
    </source>
</evidence>
<sequence>MNKEGAPSPYVFGALFFQYYWDIIQNDRGTIDSLINLFSKYAPSSGQIVNTQKSFIFAGSINDAKLHHITNQLGLNIGHLPFSYLYVHIFKGKPKARYIRLILEKVKAKLSKWKGSLLSFAGKIQMVKSSIAFMLGHSFTFNSWPKSLIKNIEKSIKNLIWSGDIKKSKLVTMA</sequence>
<name>A0A9D5AWV0_PEA</name>
<organism evidence="1 2">
    <name type="scientific">Pisum sativum</name>
    <name type="common">Garden pea</name>
    <name type="synonym">Lathyrus oleraceus</name>
    <dbReference type="NCBI Taxonomy" id="3888"/>
    <lineage>
        <taxon>Eukaryota</taxon>
        <taxon>Viridiplantae</taxon>
        <taxon>Streptophyta</taxon>
        <taxon>Embryophyta</taxon>
        <taxon>Tracheophyta</taxon>
        <taxon>Spermatophyta</taxon>
        <taxon>Magnoliopsida</taxon>
        <taxon>eudicotyledons</taxon>
        <taxon>Gunneridae</taxon>
        <taxon>Pentapetalae</taxon>
        <taxon>rosids</taxon>
        <taxon>fabids</taxon>
        <taxon>Fabales</taxon>
        <taxon>Fabaceae</taxon>
        <taxon>Papilionoideae</taxon>
        <taxon>50 kb inversion clade</taxon>
        <taxon>NPAAA clade</taxon>
        <taxon>Hologalegina</taxon>
        <taxon>IRL clade</taxon>
        <taxon>Fabeae</taxon>
        <taxon>Lathyrus</taxon>
    </lineage>
</organism>
<accession>A0A9D5AWV0</accession>
<evidence type="ECO:0000313" key="1">
    <source>
        <dbReference type="EMBL" id="KAI5422121.1"/>
    </source>
</evidence>
<gene>
    <name evidence="1" type="ORF">KIW84_045539</name>
</gene>
<comment type="caution">
    <text evidence="1">The sequence shown here is derived from an EMBL/GenBank/DDBJ whole genome shotgun (WGS) entry which is preliminary data.</text>
</comment>
<dbReference type="Gramene" id="Psat04G0553900-T1">
    <property type="protein sequence ID" value="KAI5422121.1"/>
    <property type="gene ID" value="KIW84_045539"/>
</dbReference>
<dbReference type="EMBL" id="JAMSHJ010000004">
    <property type="protein sequence ID" value="KAI5422121.1"/>
    <property type="molecule type" value="Genomic_DNA"/>
</dbReference>
<reference evidence="1 2" key="1">
    <citation type="journal article" date="2022" name="Nat. Genet.">
        <title>Improved pea reference genome and pan-genome highlight genomic features and evolutionary characteristics.</title>
        <authorList>
            <person name="Yang T."/>
            <person name="Liu R."/>
            <person name="Luo Y."/>
            <person name="Hu S."/>
            <person name="Wang D."/>
            <person name="Wang C."/>
            <person name="Pandey M.K."/>
            <person name="Ge S."/>
            <person name="Xu Q."/>
            <person name="Li N."/>
            <person name="Li G."/>
            <person name="Huang Y."/>
            <person name="Saxena R.K."/>
            <person name="Ji Y."/>
            <person name="Li M."/>
            <person name="Yan X."/>
            <person name="He Y."/>
            <person name="Liu Y."/>
            <person name="Wang X."/>
            <person name="Xiang C."/>
            <person name="Varshney R.K."/>
            <person name="Ding H."/>
            <person name="Gao S."/>
            <person name="Zong X."/>
        </authorList>
    </citation>
    <scope>NUCLEOTIDE SEQUENCE [LARGE SCALE GENOMIC DNA]</scope>
    <source>
        <strain evidence="1 2">cv. Zhongwan 6</strain>
    </source>
</reference>
<keyword evidence="2" id="KW-1185">Reference proteome</keyword>
<protein>
    <submittedName>
        <fullName evidence="1">Uncharacterized protein</fullName>
    </submittedName>
</protein>